<feature type="domain" description="Phosphatidate phosphatase APP1 catalytic" evidence="1">
    <location>
        <begin position="162"/>
        <end position="314"/>
    </location>
</feature>
<dbReference type="Pfam" id="PF09949">
    <property type="entry name" value="APP1_cat"/>
    <property type="match status" value="1"/>
</dbReference>
<proteinExistence type="predicted"/>
<protein>
    <recommendedName>
        <fullName evidence="1">Phosphatidate phosphatase APP1 catalytic domain-containing protein</fullName>
    </recommendedName>
</protein>
<dbReference type="EMBL" id="CADCUD010000241">
    <property type="protein sequence ID" value="CAA9362920.1"/>
    <property type="molecule type" value="Genomic_DNA"/>
</dbReference>
<dbReference type="InterPro" id="IPR052935">
    <property type="entry name" value="Mg2+_PAP"/>
</dbReference>
<name>A0A6J4MNF7_9ACTN</name>
<sequence length="361" mass="39659">MPVARRPRLPRPRLPSLGLPVPQLRRTLAELLTHVEQGFDDRVAGAMRQRRGWEIAVVPYVGSGTTSRAHLRGRVVLRRANRRSKPTLFRSLGRYLTVEVRGEAAAVEVADQRVEAISGREGYLEADVDVDLPPGWHDVSWSAGDTQTPGRLLVVDPRATLGVVSDIDDTVIHTGITRMYEAIRNTLLVATEDRLAIPGAADLYQQLVAGDGGRAPVFYVSTGAWNLHAPMEQFLDSHGFPAGPLLMTDWGPGVGWLFREGSVEFKSRMVLELMAEHPHLRWVLVGDSGQHDPEAYTAVVRARPDRVAAIYIREVLPESVTRATHVRGLADEVARHGVPMLLIRDSADAVAHAHSLGLIGD</sequence>
<evidence type="ECO:0000259" key="1">
    <source>
        <dbReference type="Pfam" id="PF09949"/>
    </source>
</evidence>
<accession>A0A6J4MNF7</accession>
<gene>
    <name evidence="2" type="ORF">AVDCRST_MAG46-3455</name>
</gene>
<dbReference type="AlphaFoldDB" id="A0A6J4MNF7"/>
<dbReference type="PANTHER" id="PTHR28208">
    <property type="entry name" value="PHOSPHATIDATE PHOSPHATASE APP1"/>
    <property type="match status" value="1"/>
</dbReference>
<organism evidence="2">
    <name type="scientific">uncultured Nocardioidaceae bacterium</name>
    <dbReference type="NCBI Taxonomy" id="253824"/>
    <lineage>
        <taxon>Bacteria</taxon>
        <taxon>Bacillati</taxon>
        <taxon>Actinomycetota</taxon>
        <taxon>Actinomycetes</taxon>
        <taxon>Propionibacteriales</taxon>
        <taxon>Nocardioidaceae</taxon>
        <taxon>environmental samples</taxon>
    </lineage>
</organism>
<dbReference type="InterPro" id="IPR019236">
    <property type="entry name" value="APP1_cat"/>
</dbReference>
<dbReference type="GO" id="GO:0008195">
    <property type="term" value="F:phosphatidate phosphatase activity"/>
    <property type="evidence" value="ECO:0007669"/>
    <property type="project" value="InterPro"/>
</dbReference>
<reference evidence="2" key="1">
    <citation type="submission" date="2020-02" db="EMBL/GenBank/DDBJ databases">
        <authorList>
            <person name="Meier V. D."/>
        </authorList>
    </citation>
    <scope>NUCLEOTIDE SEQUENCE</scope>
    <source>
        <strain evidence="2">AVDCRST_MAG46</strain>
    </source>
</reference>
<evidence type="ECO:0000313" key="2">
    <source>
        <dbReference type="EMBL" id="CAA9362920.1"/>
    </source>
</evidence>
<dbReference type="PANTHER" id="PTHR28208:SF3">
    <property type="entry name" value="PHOSPHATIDATE PHOSPHATASE APP1"/>
    <property type="match status" value="1"/>
</dbReference>